<evidence type="ECO:0000313" key="1">
    <source>
        <dbReference type="EMBL" id="GFQ91661.1"/>
    </source>
</evidence>
<dbReference type="EMBL" id="BMAO01013908">
    <property type="protein sequence ID" value="GFQ91661.1"/>
    <property type="molecule type" value="Genomic_DNA"/>
</dbReference>
<dbReference type="PANTHER" id="PTHR46060:SF1">
    <property type="entry name" value="MARINER MOS1 TRANSPOSASE-LIKE PROTEIN"/>
    <property type="match status" value="1"/>
</dbReference>
<dbReference type="InterPro" id="IPR052709">
    <property type="entry name" value="Transposase-MT_Hybrid"/>
</dbReference>
<gene>
    <name evidence="1" type="primary">NCL1_10011</name>
    <name evidence="1" type="ORF">TNCT_471001</name>
</gene>
<organism evidence="1 2">
    <name type="scientific">Trichonephila clavata</name>
    <name type="common">Joro spider</name>
    <name type="synonym">Nephila clavata</name>
    <dbReference type="NCBI Taxonomy" id="2740835"/>
    <lineage>
        <taxon>Eukaryota</taxon>
        <taxon>Metazoa</taxon>
        <taxon>Ecdysozoa</taxon>
        <taxon>Arthropoda</taxon>
        <taxon>Chelicerata</taxon>
        <taxon>Arachnida</taxon>
        <taxon>Araneae</taxon>
        <taxon>Araneomorphae</taxon>
        <taxon>Entelegynae</taxon>
        <taxon>Araneoidea</taxon>
        <taxon>Nephilidae</taxon>
        <taxon>Trichonephila</taxon>
    </lineage>
</organism>
<dbReference type="AlphaFoldDB" id="A0A8X6FYB1"/>
<proteinExistence type="predicted"/>
<dbReference type="Proteomes" id="UP000887116">
    <property type="component" value="Unassembled WGS sequence"/>
</dbReference>
<name>A0A8X6FYB1_TRICU</name>
<dbReference type="OrthoDB" id="10017160at2759"/>
<keyword evidence="2" id="KW-1185">Reference proteome</keyword>
<evidence type="ECO:0000313" key="2">
    <source>
        <dbReference type="Proteomes" id="UP000887116"/>
    </source>
</evidence>
<dbReference type="Gene3D" id="3.30.420.10">
    <property type="entry name" value="Ribonuclease H-like superfamily/Ribonuclease H"/>
    <property type="match status" value="1"/>
</dbReference>
<dbReference type="Pfam" id="PF01359">
    <property type="entry name" value="Transposase_1"/>
    <property type="match status" value="1"/>
</dbReference>
<dbReference type="PANTHER" id="PTHR46060">
    <property type="entry name" value="MARINER MOS1 TRANSPOSASE-LIKE PROTEIN"/>
    <property type="match status" value="1"/>
</dbReference>
<dbReference type="GO" id="GO:0003676">
    <property type="term" value="F:nucleic acid binding"/>
    <property type="evidence" value="ECO:0007669"/>
    <property type="project" value="InterPro"/>
</dbReference>
<sequence length="120" mass="13647">MLSAFFDIQGPLSLEFKEPDVSSPAQRYTQTLDKLHKAIENKRPDMLSSGVIILPDNSRPHITKVDDEALVRKKGEVLEHPAYSPDLSPYDFAPLMKSLIGQRFHSEEDKKAAVLNWFHD</sequence>
<reference evidence="1" key="1">
    <citation type="submission" date="2020-07" db="EMBL/GenBank/DDBJ databases">
        <title>Multicomponent nature underlies the extraordinary mechanical properties of spider dragline silk.</title>
        <authorList>
            <person name="Kono N."/>
            <person name="Nakamura H."/>
            <person name="Mori M."/>
            <person name="Yoshida Y."/>
            <person name="Ohtoshi R."/>
            <person name="Malay A.D."/>
            <person name="Moran D.A.P."/>
            <person name="Tomita M."/>
            <person name="Numata K."/>
            <person name="Arakawa K."/>
        </authorList>
    </citation>
    <scope>NUCLEOTIDE SEQUENCE</scope>
</reference>
<dbReference type="InterPro" id="IPR001888">
    <property type="entry name" value="Transposase_1"/>
</dbReference>
<protein>
    <submittedName>
        <fullName evidence="1">Histone-lysine N-methyltransferase SETMAR</fullName>
    </submittedName>
</protein>
<accession>A0A8X6FYB1</accession>
<comment type="caution">
    <text evidence="1">The sequence shown here is derived from an EMBL/GenBank/DDBJ whole genome shotgun (WGS) entry which is preliminary data.</text>
</comment>
<dbReference type="InterPro" id="IPR036397">
    <property type="entry name" value="RNaseH_sf"/>
</dbReference>